<dbReference type="Proteomes" id="UP000501600">
    <property type="component" value="Chromosome"/>
</dbReference>
<dbReference type="NCBIfam" id="TIGR01451">
    <property type="entry name" value="B_ant_repeat"/>
    <property type="match status" value="1"/>
</dbReference>
<name>A0A6H2DJ99_9SPHN</name>
<dbReference type="EMBL" id="CP051217">
    <property type="protein sequence ID" value="QJB68063.1"/>
    <property type="molecule type" value="Genomic_DNA"/>
</dbReference>
<reference evidence="2 3" key="1">
    <citation type="submission" date="2020-04" db="EMBL/GenBank/DDBJ databases">
        <title>Genome sequence for Sphingorhabdus sp. strain M1.</title>
        <authorList>
            <person name="Park S.-J."/>
        </authorList>
    </citation>
    <scope>NUCLEOTIDE SEQUENCE [LARGE SCALE GENOMIC DNA]</scope>
    <source>
        <strain evidence="2 3">JK6</strain>
    </source>
</reference>
<dbReference type="KEGG" id="phao:HF685_01040"/>
<gene>
    <name evidence="2" type="ORF">HF685_01040</name>
</gene>
<evidence type="ECO:0000313" key="3">
    <source>
        <dbReference type="Proteomes" id="UP000501600"/>
    </source>
</evidence>
<protein>
    <submittedName>
        <fullName evidence="2">DUF11 domain-containing protein</fullName>
    </submittedName>
</protein>
<accession>A0A6H2DJ99</accession>
<proteinExistence type="predicted"/>
<organism evidence="2 3">
    <name type="scientific">Parasphingorhabdus halotolerans</name>
    <dbReference type="NCBI Taxonomy" id="2725558"/>
    <lineage>
        <taxon>Bacteria</taxon>
        <taxon>Pseudomonadati</taxon>
        <taxon>Pseudomonadota</taxon>
        <taxon>Alphaproteobacteria</taxon>
        <taxon>Sphingomonadales</taxon>
        <taxon>Sphingomonadaceae</taxon>
        <taxon>Parasphingorhabdus</taxon>
    </lineage>
</organism>
<evidence type="ECO:0000313" key="2">
    <source>
        <dbReference type="EMBL" id="QJB68063.1"/>
    </source>
</evidence>
<keyword evidence="3" id="KW-1185">Reference proteome</keyword>
<feature type="chain" id="PRO_5026054246" evidence="1">
    <location>
        <begin position="37"/>
        <end position="336"/>
    </location>
</feature>
<dbReference type="RefSeq" id="WP_168817823.1">
    <property type="nucleotide sequence ID" value="NZ_CP051217.1"/>
</dbReference>
<feature type="signal peptide" evidence="1">
    <location>
        <begin position="1"/>
        <end position="36"/>
    </location>
</feature>
<evidence type="ECO:0000256" key="1">
    <source>
        <dbReference type="SAM" id="SignalP"/>
    </source>
</evidence>
<sequence>MTEPEKTFAYRCGVRKTFALIAGVSSLALGATSAHAAGTLAGTDIINIAKATYDGPDGPVEVDSNPVTIKVDELLDVTVVSSDPGDIATDPAATAQVTTYQVTNTGNGEEAFTLTADTAKGGDEFDTVFEQIVLDTNGNGVYDPGVDTIYTAGANDPVLKPDESVTVFILSTIPADAADGERAEIELSAVAVTGSGVPGTTFAGAGDGGGDAVVGSTGADDEDSGFFVIQAAKITLVKSATVVDPFGGDQPVPGSTITYQLVATITGTGSLSNLAIADDVPADTTYVAESITLEGAGLSDAADADAGAFTSNAIGVALGTVPGGQTRTVTFKVTIN</sequence>
<keyword evidence="1" id="KW-0732">Signal</keyword>
<dbReference type="InterPro" id="IPR047589">
    <property type="entry name" value="DUF11_rpt"/>
</dbReference>
<dbReference type="AlphaFoldDB" id="A0A6H2DJ99"/>